<proteinExistence type="predicted"/>
<dbReference type="Proteomes" id="UP000177583">
    <property type="component" value="Unassembled WGS sequence"/>
</dbReference>
<feature type="region of interest" description="Disordered" evidence="1">
    <location>
        <begin position="1"/>
        <end position="62"/>
    </location>
</feature>
<reference evidence="2 3" key="1">
    <citation type="journal article" date="2016" name="Nat. Commun.">
        <title>Thousands of microbial genomes shed light on interconnected biogeochemical processes in an aquifer system.</title>
        <authorList>
            <person name="Anantharaman K."/>
            <person name="Brown C.T."/>
            <person name="Hug L.A."/>
            <person name="Sharon I."/>
            <person name="Castelle C.J."/>
            <person name="Probst A.J."/>
            <person name="Thomas B.C."/>
            <person name="Singh A."/>
            <person name="Wilkins M.J."/>
            <person name="Karaoz U."/>
            <person name="Brodie E.L."/>
            <person name="Williams K.H."/>
            <person name="Hubbard S.S."/>
            <person name="Banfield J.F."/>
        </authorList>
    </citation>
    <scope>NUCLEOTIDE SEQUENCE [LARGE SCALE GENOMIC DNA]</scope>
</reference>
<protein>
    <submittedName>
        <fullName evidence="2">Uncharacterized protein</fullName>
    </submittedName>
</protein>
<name>A0A1F6H2Y1_9PROT</name>
<comment type="caution">
    <text evidence="2">The sequence shown here is derived from an EMBL/GenBank/DDBJ whole genome shotgun (WGS) entry which is preliminary data.</text>
</comment>
<accession>A0A1F6H2Y1</accession>
<sequence>MIAMTTPVTASLTEKKGQETKNGLETVKFEHNFLPPPGRSNQGEGENHFQEGKLKVQRPGLF</sequence>
<feature type="compositionally biased region" description="Basic and acidic residues" evidence="1">
    <location>
        <begin position="45"/>
        <end position="54"/>
    </location>
</feature>
<dbReference type="EMBL" id="MFNF01000001">
    <property type="protein sequence ID" value="OGH04640.1"/>
    <property type="molecule type" value="Genomic_DNA"/>
</dbReference>
<organism evidence="2 3">
    <name type="scientific">Candidatus Lambdaproteobacteria bacterium RIFOXYD2_FULL_56_26</name>
    <dbReference type="NCBI Taxonomy" id="1817773"/>
    <lineage>
        <taxon>Bacteria</taxon>
        <taxon>Pseudomonadati</taxon>
        <taxon>Pseudomonadota</taxon>
        <taxon>Candidatus Lambdaproteobacteria</taxon>
    </lineage>
</organism>
<gene>
    <name evidence="2" type="ORF">A2557_06515</name>
</gene>
<dbReference type="AlphaFoldDB" id="A0A1F6H2Y1"/>
<evidence type="ECO:0000313" key="3">
    <source>
        <dbReference type="Proteomes" id="UP000177583"/>
    </source>
</evidence>
<feature type="compositionally biased region" description="Polar residues" evidence="1">
    <location>
        <begin position="1"/>
        <end position="12"/>
    </location>
</feature>
<evidence type="ECO:0000256" key="1">
    <source>
        <dbReference type="SAM" id="MobiDB-lite"/>
    </source>
</evidence>
<evidence type="ECO:0000313" key="2">
    <source>
        <dbReference type="EMBL" id="OGH04640.1"/>
    </source>
</evidence>